<dbReference type="InterPro" id="IPR033124">
    <property type="entry name" value="Ser_caboxypep_his_AS"/>
</dbReference>
<keyword evidence="11" id="KW-1185">Reference proteome</keyword>
<dbReference type="GO" id="GO:0006508">
    <property type="term" value="P:proteolysis"/>
    <property type="evidence" value="ECO:0007669"/>
    <property type="project" value="UniProtKB-KW"/>
</dbReference>
<evidence type="ECO:0000256" key="9">
    <source>
        <dbReference type="RuleBase" id="RU361156"/>
    </source>
</evidence>
<comment type="caution">
    <text evidence="10">The sequence shown here is derived from an EMBL/GenBank/DDBJ whole genome shotgun (WGS) entry which is preliminary data.</text>
</comment>
<dbReference type="Gene3D" id="3.40.50.1820">
    <property type="entry name" value="alpha/beta hydrolase"/>
    <property type="match status" value="1"/>
</dbReference>
<dbReference type="InterPro" id="IPR001563">
    <property type="entry name" value="Peptidase_S10"/>
</dbReference>
<dbReference type="PROSITE" id="PS00560">
    <property type="entry name" value="CARBOXYPEPT_SER_HIS"/>
    <property type="match status" value="1"/>
</dbReference>
<accession>A0AAV8DJ18</accession>
<protein>
    <recommendedName>
        <fullName evidence="9">Carboxypeptidase</fullName>
        <ecNumber evidence="9">3.4.16.-</ecNumber>
    </recommendedName>
</protein>
<dbReference type="GO" id="GO:0005773">
    <property type="term" value="C:vacuole"/>
    <property type="evidence" value="ECO:0007669"/>
    <property type="project" value="TreeGrafter"/>
</dbReference>
<keyword evidence="2" id="KW-0964">Secreted</keyword>
<evidence type="ECO:0000256" key="5">
    <source>
        <dbReference type="ARBA" id="ARBA00022729"/>
    </source>
</evidence>
<evidence type="ECO:0000256" key="4">
    <source>
        <dbReference type="ARBA" id="ARBA00022670"/>
    </source>
</evidence>
<organism evidence="10 11">
    <name type="scientific">Rhynchospora pubera</name>
    <dbReference type="NCBI Taxonomy" id="906938"/>
    <lineage>
        <taxon>Eukaryota</taxon>
        <taxon>Viridiplantae</taxon>
        <taxon>Streptophyta</taxon>
        <taxon>Embryophyta</taxon>
        <taxon>Tracheophyta</taxon>
        <taxon>Spermatophyta</taxon>
        <taxon>Magnoliopsida</taxon>
        <taxon>Liliopsida</taxon>
        <taxon>Poales</taxon>
        <taxon>Cyperaceae</taxon>
        <taxon>Cyperoideae</taxon>
        <taxon>Rhynchosporeae</taxon>
        <taxon>Rhynchospora</taxon>
    </lineage>
</organism>
<comment type="similarity">
    <text evidence="1 9">Belongs to the peptidase S10 family.</text>
</comment>
<dbReference type="PANTHER" id="PTHR11802">
    <property type="entry name" value="SERINE PROTEASE FAMILY S10 SERINE CARBOXYPEPTIDASE"/>
    <property type="match status" value="1"/>
</dbReference>
<evidence type="ECO:0000256" key="7">
    <source>
        <dbReference type="ARBA" id="ARBA00023157"/>
    </source>
</evidence>
<evidence type="ECO:0000313" key="10">
    <source>
        <dbReference type="EMBL" id="KAJ4769070.1"/>
    </source>
</evidence>
<dbReference type="Pfam" id="PF00450">
    <property type="entry name" value="Peptidase_S10"/>
    <property type="match status" value="1"/>
</dbReference>
<keyword evidence="3 9" id="KW-0121">Carboxypeptidase</keyword>
<dbReference type="SUPFAM" id="SSF53474">
    <property type="entry name" value="alpha/beta-Hydrolases"/>
    <property type="match status" value="1"/>
</dbReference>
<evidence type="ECO:0000256" key="2">
    <source>
        <dbReference type="ARBA" id="ARBA00022525"/>
    </source>
</evidence>
<name>A0AAV8DJ18_9POAL</name>
<sequence length="481" mass="53658">MEPSSTAFLYKLSLLKTLFFFLHLIGFLCIPHNAQPAGLTDAAQNDLIDQLPGQPGPVNFTQYSGYITVDATAGRALFYWLQEAQGGSKVSDSVPLVLWLNGGPGCSSVAYGASEELGAFRINSDGATLYLNEYAWNKAANILFLESPAGVGFSYSNTSSDLKTAGDNRTAWDAYTFLLNWLERFPKYKYREFYIAGESYAGHYVPQLSQIVYEKNKGVSKPIINFNGYMVGNGLIDDNNDYKGMFEYWWNHGLISDATYQRLQTACALNSFENPSPACNDAQNEAYDEQGNIDWYSLYTPTCKKISTKLATRRQYRAGHPWLGGYDPCTEIYSTQYYNTPAVQKALHANVTGIPYAWSTCSDTVGVYWTDSPSSMLPIYQELIDAGLKIWVFSGDTDSVVPLSSTRYSIDALNLPTTTNWYAWYDYTAEVGGWSQVYKGLTLATVRGAGHEVPLHQPLRALILFEYFLNNKPLPKTTPNS</sequence>
<keyword evidence="5 9" id="KW-0732">Signal</keyword>
<dbReference type="PANTHER" id="PTHR11802:SF198">
    <property type="entry name" value="SERINE CARBOXYPEPTIDASE-LIKE 27"/>
    <property type="match status" value="1"/>
</dbReference>
<feature type="chain" id="PRO_5043100949" description="Carboxypeptidase" evidence="9">
    <location>
        <begin position="37"/>
        <end position="481"/>
    </location>
</feature>
<evidence type="ECO:0000256" key="1">
    <source>
        <dbReference type="ARBA" id="ARBA00009431"/>
    </source>
</evidence>
<dbReference type="FunFam" id="3.40.50.1820:FF:000013">
    <property type="entry name" value="Carboxypeptidase"/>
    <property type="match status" value="1"/>
</dbReference>
<evidence type="ECO:0000256" key="6">
    <source>
        <dbReference type="ARBA" id="ARBA00022801"/>
    </source>
</evidence>
<keyword evidence="7" id="KW-1015">Disulfide bond</keyword>
<dbReference type="GO" id="GO:0004185">
    <property type="term" value="F:serine-type carboxypeptidase activity"/>
    <property type="evidence" value="ECO:0007669"/>
    <property type="project" value="UniProtKB-UniRule"/>
</dbReference>
<dbReference type="FunFam" id="3.40.50.11320:FF:000002">
    <property type="entry name" value="Carboxypeptidase"/>
    <property type="match status" value="1"/>
</dbReference>
<dbReference type="EMBL" id="JAMFTS010000003">
    <property type="protein sequence ID" value="KAJ4769070.1"/>
    <property type="molecule type" value="Genomic_DNA"/>
</dbReference>
<dbReference type="PRINTS" id="PR00724">
    <property type="entry name" value="CRBOXYPTASEC"/>
</dbReference>
<evidence type="ECO:0000256" key="3">
    <source>
        <dbReference type="ARBA" id="ARBA00022645"/>
    </source>
</evidence>
<proteinExistence type="inferred from homology"/>
<reference evidence="10" key="1">
    <citation type="submission" date="2022-08" db="EMBL/GenBank/DDBJ databases">
        <authorList>
            <person name="Marques A."/>
        </authorList>
    </citation>
    <scope>NUCLEOTIDE SEQUENCE</scope>
    <source>
        <strain evidence="10">RhyPub2mFocal</strain>
        <tissue evidence="10">Leaves</tissue>
    </source>
</reference>
<feature type="signal peptide" evidence="9">
    <location>
        <begin position="1"/>
        <end position="36"/>
    </location>
</feature>
<dbReference type="InterPro" id="IPR029058">
    <property type="entry name" value="AB_hydrolase_fold"/>
</dbReference>
<dbReference type="AlphaFoldDB" id="A0AAV8DJ18"/>
<dbReference type="InterPro" id="IPR018202">
    <property type="entry name" value="Ser_caboxypep_ser_AS"/>
</dbReference>
<keyword evidence="8" id="KW-0325">Glycoprotein</keyword>
<keyword evidence="6 9" id="KW-0378">Hydrolase</keyword>
<dbReference type="PROSITE" id="PS00131">
    <property type="entry name" value="CARBOXYPEPT_SER_SER"/>
    <property type="match status" value="1"/>
</dbReference>
<dbReference type="Proteomes" id="UP001140206">
    <property type="component" value="Chromosome 3"/>
</dbReference>
<gene>
    <name evidence="10" type="ORF">LUZ62_053327</name>
</gene>
<evidence type="ECO:0000256" key="8">
    <source>
        <dbReference type="ARBA" id="ARBA00023180"/>
    </source>
</evidence>
<evidence type="ECO:0000313" key="11">
    <source>
        <dbReference type="Proteomes" id="UP001140206"/>
    </source>
</evidence>
<dbReference type="Gene3D" id="6.10.250.940">
    <property type="match status" value="1"/>
</dbReference>
<keyword evidence="4 9" id="KW-0645">Protease</keyword>
<dbReference type="Gene3D" id="3.40.50.11320">
    <property type="match status" value="1"/>
</dbReference>
<dbReference type="EC" id="3.4.16.-" evidence="9"/>